<reference evidence="1" key="1">
    <citation type="submission" date="2021-04" db="EMBL/GenBank/DDBJ databases">
        <title>Pseudaminobacter soli sp. nov., isolated from paddy soil contaminated by heavy metals.</title>
        <authorList>
            <person name="Zhang K."/>
        </authorList>
    </citation>
    <scope>NUCLEOTIDE SEQUENCE</scope>
    <source>
        <strain evidence="1">19-2017</strain>
    </source>
</reference>
<dbReference type="EMBL" id="JAGWCR010000022">
    <property type="protein sequence ID" value="MBS3652258.1"/>
    <property type="molecule type" value="Genomic_DNA"/>
</dbReference>
<dbReference type="AlphaFoldDB" id="A0A942E348"/>
<comment type="caution">
    <text evidence="1">The sequence shown here is derived from an EMBL/GenBank/DDBJ whole genome shotgun (WGS) entry which is preliminary data.</text>
</comment>
<dbReference type="Proteomes" id="UP000680348">
    <property type="component" value="Unassembled WGS sequence"/>
</dbReference>
<evidence type="ECO:0000313" key="1">
    <source>
        <dbReference type="EMBL" id="MBS3652258.1"/>
    </source>
</evidence>
<dbReference type="RefSeq" id="WP_188257814.1">
    <property type="nucleotide sequence ID" value="NZ_JABVCF010000022.1"/>
</dbReference>
<proteinExistence type="predicted"/>
<organism evidence="1 2">
    <name type="scientific">Pseudaminobacter soli</name>
    <name type="common">ex Zhang et al. 2022</name>
    <dbReference type="NCBI Taxonomy" id="2831468"/>
    <lineage>
        <taxon>Bacteria</taxon>
        <taxon>Pseudomonadati</taxon>
        <taxon>Pseudomonadota</taxon>
        <taxon>Alphaproteobacteria</taxon>
        <taxon>Hyphomicrobiales</taxon>
        <taxon>Phyllobacteriaceae</taxon>
        <taxon>Pseudaminobacter</taxon>
    </lineage>
</organism>
<sequence length="59" mass="6792">MGLNLIAASAAHCSDFARVEEARRSLRTFRASPADHWPFQQKEDREHWRDGLRKAGLLD</sequence>
<keyword evidence="2" id="KW-1185">Reference proteome</keyword>
<gene>
    <name evidence="1" type="ORF">KEU06_27055</name>
</gene>
<accession>A0A942E348</accession>
<protein>
    <submittedName>
        <fullName evidence="1">Uncharacterized protein</fullName>
    </submittedName>
</protein>
<name>A0A942E348_9HYPH</name>
<evidence type="ECO:0000313" key="2">
    <source>
        <dbReference type="Proteomes" id="UP000680348"/>
    </source>
</evidence>